<protein>
    <recommendedName>
        <fullName evidence="2">Nibrin second BRCT domain-containing protein</fullName>
    </recommendedName>
</protein>
<feature type="region of interest" description="Disordered" evidence="1">
    <location>
        <begin position="854"/>
        <end position="955"/>
    </location>
</feature>
<accession>A0A165Q6N0</accession>
<keyword evidence="4" id="KW-1185">Reference proteome</keyword>
<feature type="region of interest" description="Disordered" evidence="1">
    <location>
        <begin position="986"/>
        <end position="1007"/>
    </location>
</feature>
<feature type="compositionally biased region" description="Acidic residues" evidence="1">
    <location>
        <begin position="935"/>
        <end position="951"/>
    </location>
</feature>
<feature type="domain" description="Nibrin second BRCT" evidence="2">
    <location>
        <begin position="240"/>
        <end position="356"/>
    </location>
</feature>
<dbReference type="GO" id="GO:0030870">
    <property type="term" value="C:Mre11 complex"/>
    <property type="evidence" value="ECO:0007669"/>
    <property type="project" value="InterPro"/>
</dbReference>
<dbReference type="Pfam" id="PF16508">
    <property type="entry name" value="NIBRIN_BRCT_II"/>
    <property type="match status" value="1"/>
</dbReference>
<feature type="region of interest" description="Disordered" evidence="1">
    <location>
        <begin position="961"/>
        <end position="980"/>
    </location>
</feature>
<evidence type="ECO:0000259" key="2">
    <source>
        <dbReference type="Pfam" id="PF16508"/>
    </source>
</evidence>
<dbReference type="OrthoDB" id="552194at2759"/>
<feature type="compositionally biased region" description="Polar residues" evidence="1">
    <location>
        <begin position="595"/>
        <end position="616"/>
    </location>
</feature>
<evidence type="ECO:0000313" key="3">
    <source>
        <dbReference type="EMBL" id="KZW03164.1"/>
    </source>
</evidence>
<dbReference type="InParanoid" id="A0A165Q6N0"/>
<reference evidence="3 4" key="1">
    <citation type="journal article" date="2016" name="Mol. Biol. Evol.">
        <title>Comparative Genomics of Early-Diverging Mushroom-Forming Fungi Provides Insights into the Origins of Lignocellulose Decay Capabilities.</title>
        <authorList>
            <person name="Nagy L.G."/>
            <person name="Riley R."/>
            <person name="Tritt A."/>
            <person name="Adam C."/>
            <person name="Daum C."/>
            <person name="Floudas D."/>
            <person name="Sun H."/>
            <person name="Yadav J.S."/>
            <person name="Pangilinan J."/>
            <person name="Larsson K.H."/>
            <person name="Matsuura K."/>
            <person name="Barry K."/>
            <person name="Labutti K."/>
            <person name="Kuo R."/>
            <person name="Ohm R.A."/>
            <person name="Bhattacharya S.S."/>
            <person name="Shirouzu T."/>
            <person name="Yoshinaga Y."/>
            <person name="Martin F.M."/>
            <person name="Grigoriev I.V."/>
            <person name="Hibbett D.S."/>
        </authorList>
    </citation>
    <scope>NUCLEOTIDE SEQUENCE [LARGE SCALE GENOMIC DNA]</scope>
    <source>
        <strain evidence="3 4">HHB12029</strain>
    </source>
</reference>
<feature type="compositionally biased region" description="Polar residues" evidence="1">
    <location>
        <begin position="876"/>
        <end position="886"/>
    </location>
</feature>
<feature type="compositionally biased region" description="Pro residues" evidence="1">
    <location>
        <begin position="456"/>
        <end position="469"/>
    </location>
</feature>
<feature type="compositionally biased region" description="Polar residues" evidence="1">
    <location>
        <begin position="509"/>
        <end position="519"/>
    </location>
</feature>
<gene>
    <name evidence="3" type="ORF">EXIGLDRAFT_828545</name>
</gene>
<feature type="compositionally biased region" description="Low complexity" evidence="1">
    <location>
        <begin position="965"/>
        <end position="976"/>
    </location>
</feature>
<dbReference type="GO" id="GO:0007095">
    <property type="term" value="P:mitotic G2 DNA damage checkpoint signaling"/>
    <property type="evidence" value="ECO:0007669"/>
    <property type="project" value="InterPro"/>
</dbReference>
<name>A0A165Q6N0_EXIGL</name>
<dbReference type="Proteomes" id="UP000077266">
    <property type="component" value="Unassembled WGS sequence"/>
</dbReference>
<feature type="compositionally biased region" description="Low complexity" evidence="1">
    <location>
        <begin position="862"/>
        <end position="875"/>
    </location>
</feature>
<feature type="region of interest" description="Disordered" evidence="1">
    <location>
        <begin position="378"/>
        <end position="705"/>
    </location>
</feature>
<feature type="compositionally biased region" description="Low complexity" evidence="1">
    <location>
        <begin position="681"/>
        <end position="696"/>
    </location>
</feature>
<feature type="compositionally biased region" description="Low complexity" evidence="1">
    <location>
        <begin position="915"/>
        <end position="930"/>
    </location>
</feature>
<dbReference type="GO" id="GO:0000724">
    <property type="term" value="P:double-strand break repair via homologous recombination"/>
    <property type="evidence" value="ECO:0007669"/>
    <property type="project" value="TreeGrafter"/>
</dbReference>
<organism evidence="3 4">
    <name type="scientific">Exidia glandulosa HHB12029</name>
    <dbReference type="NCBI Taxonomy" id="1314781"/>
    <lineage>
        <taxon>Eukaryota</taxon>
        <taxon>Fungi</taxon>
        <taxon>Dikarya</taxon>
        <taxon>Basidiomycota</taxon>
        <taxon>Agaricomycotina</taxon>
        <taxon>Agaricomycetes</taxon>
        <taxon>Auriculariales</taxon>
        <taxon>Exidiaceae</taxon>
        <taxon>Exidia</taxon>
    </lineage>
</organism>
<proteinExistence type="predicted"/>
<dbReference type="InterPro" id="IPR040227">
    <property type="entry name" value="Nibrin-rel"/>
</dbReference>
<sequence length="1007" mass="109717">MWLLLAPFDHKDDDSLDQKYKLLKTGTTYTLTRDEKAPAGSLKIKSKQLSKDHGKYKVGQHSEDDVTKLDVVPTLKLSNSRDVKPITVKRSGQSIEVHHTADIALQSGDVLVIGQGRKTITASWERIVLFWRPSSKELSPATKICASIGMKLSFTFVDIITHHVTPTLDLSDACIASLLVGAAHVTKAWIDRVFELAQLPPENGGLDDTFILPDPSDFAPPFSEEHAPWARSALWKDDDARETIFDGLRFLIVTDGEPIEQFGTNIVKCGGGYDTFNVRDGLDRWDRTIAASRKRAGKAKGGMHSSLVVVVDEDDIKTALAREWDDFVSSLHSEGLHYVSAAAVRLAILDKKVKKLDCFYDAAADSQFIPGTIADEPSQLALSSQPGDAGAPARRRAPRRGTTPAESQLTEPSPAEESQPARRGTKRTRAASVAPDPEEPEPKRPTRRSSRAPSAAPEPAPPVVAPTPAPVEEEEEDIFAPPKFPLRNRRTRAAAASLITGLEGDPSIIASQSQTQDTQPPARDEEPDFAPRKRRAATATQSRGFSLKIGDDDDDEEQSASQAAQPALKKYRALFEGTEDPSSMSGGETSFADFSRSNATSQTQARSGARANTQLSAVMELDEDSQQVSRELPLTAGTSTAGSLSGVGTKRRRDNDGDVEMAEQPPAAKKRKDTQTSVSSAKITTKETATTTTKTGAVGGVMSAPDKNDKVLTALASLKRGKRTEDAFDREFNALRISKPESEAERRAREEDEFFAHFDFDEGLRGKKCIEVCEYVLPERQQSAEREMGASAERSAGGRGPLGVWKPQWEGVPNFKKFKKVVRGAVVSTVQDHNDAAPRVELVCAEEDKDYGMGNAYWSRPSGGSQSQSQSQSQQMDDSFTVSQQRAKLRMPDFDVSDSEDAPPPPKTKARGGRSQASQAAPKKAAPKKATPLFIDDDSEEEDTPTMDGDYDAPSTLAETITQSGRGTARGRGTLTQSKFKKPITIVDSDSDDGMTFKSFKRQARKR</sequence>
<dbReference type="PANTHER" id="PTHR12162">
    <property type="entry name" value="NIBRIN-RELATED"/>
    <property type="match status" value="1"/>
</dbReference>
<evidence type="ECO:0000256" key="1">
    <source>
        <dbReference type="SAM" id="MobiDB-lite"/>
    </source>
</evidence>
<evidence type="ECO:0000313" key="4">
    <source>
        <dbReference type="Proteomes" id="UP000077266"/>
    </source>
</evidence>
<dbReference type="EMBL" id="KV425884">
    <property type="protein sequence ID" value="KZW03164.1"/>
    <property type="molecule type" value="Genomic_DNA"/>
</dbReference>
<dbReference type="InterPro" id="IPR032429">
    <property type="entry name" value="Nibrin_BRCT2"/>
</dbReference>
<dbReference type="PANTHER" id="PTHR12162:SF0">
    <property type="entry name" value="NIBRIN"/>
    <property type="match status" value="1"/>
</dbReference>
<dbReference type="AlphaFoldDB" id="A0A165Q6N0"/>
<dbReference type="GO" id="GO:0003684">
    <property type="term" value="F:damaged DNA binding"/>
    <property type="evidence" value="ECO:0007669"/>
    <property type="project" value="TreeGrafter"/>
</dbReference>